<keyword evidence="4" id="KW-0808">Transferase</keyword>
<evidence type="ECO:0000313" key="5">
    <source>
        <dbReference type="Proteomes" id="UP000188342"/>
    </source>
</evidence>
<dbReference type="Gene3D" id="3.90.1300.10">
    <property type="entry name" value="Amidase signature (AS) domain"/>
    <property type="match status" value="1"/>
</dbReference>
<sequence>MGGVHATGTPGATVWVLRGTVHPMTRIHELSALDLAAAIRGGEVSALEVTVDALERSEGLGPTIGAFIHLAHQQALTSAAALDAHPRTAQGSPLRGVPCPIKGLTMVQGMPWAVGSRVFAGQTATLDDGVTQLLRGAGTVMTGLTTVPEFGLPCYTEPDDQPAARTPWDPSRSAGGSSGGAAAAVAAGLTPIAHGSDGGGSIRIPASVCGLVGLKPSRGRVSPGPHGTDGVALSTHGVLSRTVRDTAAGIDVLSAHWPGDGYLLPDPHTSFLARCWVPPERLRIGVLTRPSNVDTEVHPACLRAVDKAVAVLEGLGHHVAEAPAPYAPDRWAAFIDLWSVMALGAPVPADREQELRPLTRWLREHGRSVTGVAHAAAVQRAQQLSRDTAVAWQGFDVILTPTLAQPPARIGQLRNDDDPERDFWDQTRFTPWTSTANLCGRPSISLPLHRERIDGIELPIGVMFTGELGHDETLLRLSVELEEAAPWPALPVPLAVEGG</sequence>
<dbReference type="PANTHER" id="PTHR11895">
    <property type="entry name" value="TRANSAMIDASE"/>
    <property type="match status" value="1"/>
</dbReference>
<dbReference type="PROSITE" id="PS00571">
    <property type="entry name" value="AMIDASES"/>
    <property type="match status" value="1"/>
</dbReference>
<dbReference type="STRING" id="1255658.FM114_13735"/>
<name>A0A1R4KEQ0_9ACTN</name>
<dbReference type="SUPFAM" id="SSF75304">
    <property type="entry name" value="Amidase signature (AS) enzymes"/>
    <property type="match status" value="1"/>
</dbReference>
<protein>
    <submittedName>
        <fullName evidence="4">Aspartyl-tRNA(Asn) amidotransferase subunit A amidotransferase subunit A</fullName>
        <ecNumber evidence="4">6.3.5.7</ecNumber>
    </submittedName>
</protein>
<feature type="domain" description="Amidase" evidence="3">
    <location>
        <begin position="48"/>
        <end position="475"/>
    </location>
</feature>
<evidence type="ECO:0000256" key="1">
    <source>
        <dbReference type="ARBA" id="ARBA00009199"/>
    </source>
</evidence>
<evidence type="ECO:0000259" key="3">
    <source>
        <dbReference type="Pfam" id="PF01425"/>
    </source>
</evidence>
<dbReference type="AlphaFoldDB" id="A0A1R4KEQ0"/>
<feature type="region of interest" description="Disordered" evidence="2">
    <location>
        <begin position="158"/>
        <end position="180"/>
    </location>
</feature>
<dbReference type="GO" id="GO:0016740">
    <property type="term" value="F:transferase activity"/>
    <property type="evidence" value="ECO:0007669"/>
    <property type="project" value="UniProtKB-KW"/>
</dbReference>
<dbReference type="Proteomes" id="UP000188342">
    <property type="component" value="Unassembled WGS sequence"/>
</dbReference>
<dbReference type="Pfam" id="PF01425">
    <property type="entry name" value="Amidase"/>
    <property type="match status" value="1"/>
</dbReference>
<dbReference type="EMBL" id="FUKQ01000049">
    <property type="protein sequence ID" value="SJN42768.1"/>
    <property type="molecule type" value="Genomic_DNA"/>
</dbReference>
<dbReference type="EC" id="6.3.5.7" evidence="4"/>
<evidence type="ECO:0000256" key="2">
    <source>
        <dbReference type="SAM" id="MobiDB-lite"/>
    </source>
</evidence>
<accession>A0A1R4KEQ0</accession>
<keyword evidence="5" id="KW-1185">Reference proteome</keyword>
<reference evidence="4 5" key="1">
    <citation type="submission" date="2017-02" db="EMBL/GenBank/DDBJ databases">
        <authorList>
            <person name="Peterson S.W."/>
        </authorList>
    </citation>
    <scope>NUCLEOTIDE SEQUENCE [LARGE SCALE GENOMIC DNA]</scope>
    <source>
        <strain evidence="4 5">LSP_Lj1</strain>
    </source>
</reference>
<gene>
    <name evidence="4" type="ORF">FM114_13735</name>
</gene>
<evidence type="ECO:0000313" key="4">
    <source>
        <dbReference type="EMBL" id="SJN42768.1"/>
    </source>
</evidence>
<dbReference type="InterPro" id="IPR036928">
    <property type="entry name" value="AS_sf"/>
</dbReference>
<dbReference type="PANTHER" id="PTHR11895:SF7">
    <property type="entry name" value="GLUTAMYL-TRNA(GLN) AMIDOTRANSFERASE SUBUNIT A, MITOCHONDRIAL"/>
    <property type="match status" value="1"/>
</dbReference>
<organism evidence="4 5">
    <name type="scientific">Luteococcus japonicus LSP_Lj1</name>
    <dbReference type="NCBI Taxonomy" id="1255658"/>
    <lineage>
        <taxon>Bacteria</taxon>
        <taxon>Bacillati</taxon>
        <taxon>Actinomycetota</taxon>
        <taxon>Actinomycetes</taxon>
        <taxon>Propionibacteriales</taxon>
        <taxon>Propionibacteriaceae</taxon>
        <taxon>Luteococcus</taxon>
    </lineage>
</organism>
<dbReference type="GO" id="GO:0050567">
    <property type="term" value="F:glutaminyl-tRNA synthase (glutamine-hydrolyzing) activity"/>
    <property type="evidence" value="ECO:0007669"/>
    <property type="project" value="UniProtKB-EC"/>
</dbReference>
<dbReference type="InterPro" id="IPR023631">
    <property type="entry name" value="Amidase_dom"/>
</dbReference>
<proteinExistence type="inferred from homology"/>
<comment type="similarity">
    <text evidence="1">Belongs to the amidase family.</text>
</comment>
<dbReference type="InterPro" id="IPR020556">
    <property type="entry name" value="Amidase_CS"/>
</dbReference>
<keyword evidence="4" id="KW-0436">Ligase</keyword>
<dbReference type="InterPro" id="IPR000120">
    <property type="entry name" value="Amidase"/>
</dbReference>